<keyword evidence="2" id="KW-0547">Nucleotide-binding</keyword>
<evidence type="ECO:0000313" key="5">
    <source>
        <dbReference type="Proteomes" id="UP000054166"/>
    </source>
</evidence>
<evidence type="ECO:0000256" key="1">
    <source>
        <dbReference type="ARBA" id="ARBA00007381"/>
    </source>
</evidence>
<dbReference type="EMBL" id="KN833195">
    <property type="protein sequence ID" value="KIM71875.1"/>
    <property type="molecule type" value="Genomic_DNA"/>
</dbReference>
<accession>A0A0C3EGS1</accession>
<dbReference type="Pfam" id="PF00012">
    <property type="entry name" value="HSP70"/>
    <property type="match status" value="1"/>
</dbReference>
<evidence type="ECO:0000313" key="4">
    <source>
        <dbReference type="EMBL" id="KIM71875.1"/>
    </source>
</evidence>
<dbReference type="OrthoDB" id="3257966at2759"/>
<reference evidence="5" key="2">
    <citation type="submission" date="2015-01" db="EMBL/GenBank/DDBJ databases">
        <title>Evolutionary Origins and Diversification of the Mycorrhizal Mutualists.</title>
        <authorList>
            <consortium name="DOE Joint Genome Institute"/>
            <consortium name="Mycorrhizal Genomics Consortium"/>
            <person name="Kohler A."/>
            <person name="Kuo A."/>
            <person name="Nagy L.G."/>
            <person name="Floudas D."/>
            <person name="Copeland A."/>
            <person name="Barry K.W."/>
            <person name="Cichocki N."/>
            <person name="Veneault-Fourrey C."/>
            <person name="LaButti K."/>
            <person name="Lindquist E.A."/>
            <person name="Lipzen A."/>
            <person name="Lundell T."/>
            <person name="Morin E."/>
            <person name="Murat C."/>
            <person name="Riley R."/>
            <person name="Ohm R."/>
            <person name="Sun H."/>
            <person name="Tunlid A."/>
            <person name="Henrissat B."/>
            <person name="Grigoriev I.V."/>
            <person name="Hibbett D.S."/>
            <person name="Martin F."/>
        </authorList>
    </citation>
    <scope>NUCLEOTIDE SEQUENCE [LARGE SCALE GENOMIC DNA]</scope>
    <source>
        <strain evidence="5">F 1598</strain>
    </source>
</reference>
<dbReference type="Proteomes" id="UP000054166">
    <property type="component" value="Unassembled WGS sequence"/>
</dbReference>
<evidence type="ECO:0008006" key="6">
    <source>
        <dbReference type="Google" id="ProtNLM"/>
    </source>
</evidence>
<keyword evidence="3" id="KW-0067">ATP-binding</keyword>
<organism evidence="4 5">
    <name type="scientific">Piloderma croceum (strain F 1598)</name>
    <dbReference type="NCBI Taxonomy" id="765440"/>
    <lineage>
        <taxon>Eukaryota</taxon>
        <taxon>Fungi</taxon>
        <taxon>Dikarya</taxon>
        <taxon>Basidiomycota</taxon>
        <taxon>Agaricomycotina</taxon>
        <taxon>Agaricomycetes</taxon>
        <taxon>Agaricomycetidae</taxon>
        <taxon>Atheliales</taxon>
        <taxon>Atheliaceae</taxon>
        <taxon>Piloderma</taxon>
    </lineage>
</organism>
<dbReference type="InterPro" id="IPR043129">
    <property type="entry name" value="ATPase_NBD"/>
</dbReference>
<dbReference type="STRING" id="765440.A0A0C3EGS1"/>
<dbReference type="InParanoid" id="A0A0C3EGS1"/>
<name>A0A0C3EGS1_PILCF</name>
<sequence>MDDAISRNMNLKVFGRRQYGENIFSLKHRIGRKFQDKGFAEDAVHWSSTTIQKADGRPAVEEFSSMVLAKIHTTAEEYLHKKVNHAVTTVPAYFNDAQWQATRDAALDVLWVINEHQLVTFDRTNICLSSQPTISDMTFDISVLLYL</sequence>
<dbReference type="GO" id="GO:0005524">
    <property type="term" value="F:ATP binding"/>
    <property type="evidence" value="ECO:0007669"/>
    <property type="project" value="UniProtKB-KW"/>
</dbReference>
<dbReference type="PANTHER" id="PTHR19375">
    <property type="entry name" value="HEAT SHOCK PROTEIN 70KDA"/>
    <property type="match status" value="1"/>
</dbReference>
<dbReference type="GO" id="GO:0140662">
    <property type="term" value="F:ATP-dependent protein folding chaperone"/>
    <property type="evidence" value="ECO:0007669"/>
    <property type="project" value="InterPro"/>
</dbReference>
<gene>
    <name evidence="4" type="ORF">PILCRDRAFT_16643</name>
</gene>
<dbReference type="Gene3D" id="3.30.420.40">
    <property type="match status" value="1"/>
</dbReference>
<reference evidence="4 5" key="1">
    <citation type="submission" date="2014-04" db="EMBL/GenBank/DDBJ databases">
        <authorList>
            <consortium name="DOE Joint Genome Institute"/>
            <person name="Kuo A."/>
            <person name="Tarkka M."/>
            <person name="Buscot F."/>
            <person name="Kohler A."/>
            <person name="Nagy L.G."/>
            <person name="Floudas D."/>
            <person name="Copeland A."/>
            <person name="Barry K.W."/>
            <person name="Cichocki N."/>
            <person name="Veneault-Fourrey C."/>
            <person name="LaButti K."/>
            <person name="Lindquist E.A."/>
            <person name="Lipzen A."/>
            <person name="Lundell T."/>
            <person name="Morin E."/>
            <person name="Murat C."/>
            <person name="Sun H."/>
            <person name="Tunlid A."/>
            <person name="Henrissat B."/>
            <person name="Grigoriev I.V."/>
            <person name="Hibbett D.S."/>
            <person name="Martin F."/>
            <person name="Nordberg H.P."/>
            <person name="Cantor M.N."/>
            <person name="Hua S.X."/>
        </authorList>
    </citation>
    <scope>NUCLEOTIDE SEQUENCE [LARGE SCALE GENOMIC DNA]</scope>
    <source>
        <strain evidence="4 5">F 1598</strain>
    </source>
</reference>
<proteinExistence type="inferred from homology"/>
<keyword evidence="5" id="KW-1185">Reference proteome</keyword>
<dbReference type="SUPFAM" id="SSF53067">
    <property type="entry name" value="Actin-like ATPase domain"/>
    <property type="match status" value="1"/>
</dbReference>
<dbReference type="AlphaFoldDB" id="A0A0C3EGS1"/>
<evidence type="ECO:0000256" key="3">
    <source>
        <dbReference type="ARBA" id="ARBA00022840"/>
    </source>
</evidence>
<dbReference type="InterPro" id="IPR013126">
    <property type="entry name" value="Hsp_70_fam"/>
</dbReference>
<comment type="similarity">
    <text evidence="1">Belongs to the heat shock protein 70 family.</text>
</comment>
<dbReference type="FunFam" id="3.30.420.40:FF:000028">
    <property type="entry name" value="heat shock 70 kDa protein-like"/>
    <property type="match status" value="1"/>
</dbReference>
<protein>
    <recommendedName>
        <fullName evidence="6">Heat shock protein 70</fullName>
    </recommendedName>
</protein>
<evidence type="ECO:0000256" key="2">
    <source>
        <dbReference type="ARBA" id="ARBA00022741"/>
    </source>
</evidence>
<dbReference type="HOGENOM" id="CLU_1768815_0_0_1"/>